<accession>A0A369JHH3</accession>
<dbReference type="InParanoid" id="A0A369JHH3"/>
<reference evidence="2" key="1">
    <citation type="submission" date="2018-04" db="EMBL/GenBank/DDBJ databases">
        <title>Whole genome sequencing of Hypsizygus marmoreus.</title>
        <authorList>
            <person name="Choi I.-G."/>
            <person name="Min B."/>
            <person name="Kim J.-G."/>
            <person name="Kim S."/>
            <person name="Oh Y.-L."/>
            <person name="Kong W.-S."/>
            <person name="Park H."/>
            <person name="Jeong J."/>
            <person name="Song E.-S."/>
        </authorList>
    </citation>
    <scope>NUCLEOTIDE SEQUENCE [LARGE SCALE GENOMIC DNA]</scope>
    <source>
        <strain evidence="2">51987-8</strain>
    </source>
</reference>
<organism evidence="2 3">
    <name type="scientific">Hypsizygus marmoreus</name>
    <name type="common">White beech mushroom</name>
    <name type="synonym">Agaricus marmoreus</name>
    <dbReference type="NCBI Taxonomy" id="39966"/>
    <lineage>
        <taxon>Eukaryota</taxon>
        <taxon>Fungi</taxon>
        <taxon>Dikarya</taxon>
        <taxon>Basidiomycota</taxon>
        <taxon>Agaricomycotina</taxon>
        <taxon>Agaricomycetes</taxon>
        <taxon>Agaricomycetidae</taxon>
        <taxon>Agaricales</taxon>
        <taxon>Tricholomatineae</taxon>
        <taxon>Lyophyllaceae</taxon>
        <taxon>Hypsizygus</taxon>
    </lineage>
</organism>
<dbReference type="Proteomes" id="UP000076154">
    <property type="component" value="Unassembled WGS sequence"/>
</dbReference>
<evidence type="ECO:0000313" key="2">
    <source>
        <dbReference type="EMBL" id="RDB20762.1"/>
    </source>
</evidence>
<proteinExistence type="predicted"/>
<comment type="caution">
    <text evidence="2">The sequence shown here is derived from an EMBL/GenBank/DDBJ whole genome shotgun (WGS) entry which is preliminary data.</text>
</comment>
<evidence type="ECO:0000256" key="1">
    <source>
        <dbReference type="SAM" id="MobiDB-lite"/>
    </source>
</evidence>
<dbReference type="EMBL" id="LUEZ02000058">
    <property type="protein sequence ID" value="RDB20762.1"/>
    <property type="molecule type" value="Genomic_DNA"/>
</dbReference>
<feature type="region of interest" description="Disordered" evidence="1">
    <location>
        <begin position="257"/>
        <end position="276"/>
    </location>
</feature>
<name>A0A369JHH3_HYPMA</name>
<evidence type="ECO:0000313" key="3">
    <source>
        <dbReference type="Proteomes" id="UP000076154"/>
    </source>
</evidence>
<dbReference type="AlphaFoldDB" id="A0A369JHH3"/>
<sequence>MFLDISLLDSPDVIQSCCPVLTEHKHVGIVESDKNSTGNPLAEDHLWRTYWPKVLFSSSAFLFLLLYSVEGYRNTPPAPSTPERDRHGAREADRPNFYTTAADIPQVVIPADLDAPRRHVMPINIPPAPVMHRRGRSNAFGVSTGVSNVLPINVPPAPVMHRRGQSTASGMSIGVSNVLRPAPISLNDPDPIDRFQPPRAAPAAVSGDVFGMPIVNAAVSAMAEPERQFINSNLASQASIPVAPIISAPITSASFVQPPSTPAHQARGNQPQMVVM</sequence>
<protein>
    <submittedName>
        <fullName evidence="2">Uncharacterized protein</fullName>
    </submittedName>
</protein>
<dbReference type="OrthoDB" id="3127916at2759"/>
<keyword evidence="3" id="KW-1185">Reference proteome</keyword>
<feature type="compositionally biased region" description="Polar residues" evidence="1">
    <location>
        <begin position="267"/>
        <end position="276"/>
    </location>
</feature>
<gene>
    <name evidence="2" type="ORF">Hypma_012085</name>
</gene>